<dbReference type="CDD" id="cd00093">
    <property type="entry name" value="HTH_XRE"/>
    <property type="match status" value="1"/>
</dbReference>
<dbReference type="EMBL" id="VEWN01000013">
    <property type="protein sequence ID" value="KAA1053881.1"/>
    <property type="molecule type" value="Genomic_DNA"/>
</dbReference>
<dbReference type="Gene3D" id="1.10.260.40">
    <property type="entry name" value="lambda repressor-like DNA-binding domains"/>
    <property type="match status" value="1"/>
</dbReference>
<organism evidence="2 3">
    <name type="scientific">Azospirillum argentinense</name>
    <dbReference type="NCBI Taxonomy" id="2970906"/>
    <lineage>
        <taxon>Bacteria</taxon>
        <taxon>Pseudomonadati</taxon>
        <taxon>Pseudomonadota</taxon>
        <taxon>Alphaproteobacteria</taxon>
        <taxon>Rhodospirillales</taxon>
        <taxon>Azospirillaceae</taxon>
        <taxon>Azospirillum</taxon>
    </lineage>
</organism>
<evidence type="ECO:0000313" key="2">
    <source>
        <dbReference type="EMBL" id="KAA1053881.1"/>
    </source>
</evidence>
<dbReference type="GO" id="GO:0003677">
    <property type="term" value="F:DNA binding"/>
    <property type="evidence" value="ECO:0007669"/>
    <property type="project" value="InterPro"/>
</dbReference>
<evidence type="ECO:0000313" key="3">
    <source>
        <dbReference type="Proteomes" id="UP000325333"/>
    </source>
</evidence>
<dbReference type="SMART" id="SM00530">
    <property type="entry name" value="HTH_XRE"/>
    <property type="match status" value="1"/>
</dbReference>
<dbReference type="Pfam" id="PF01381">
    <property type="entry name" value="HTH_3"/>
    <property type="match status" value="1"/>
</dbReference>
<dbReference type="PROSITE" id="PS50943">
    <property type="entry name" value="HTH_CROC1"/>
    <property type="match status" value="1"/>
</dbReference>
<comment type="caution">
    <text evidence="2">The sequence shown here is derived from an EMBL/GenBank/DDBJ whole genome shotgun (WGS) entry which is preliminary data.</text>
</comment>
<protein>
    <recommendedName>
        <fullName evidence="1">HTH cro/C1-type domain-containing protein</fullName>
    </recommendedName>
</protein>
<dbReference type="InterPro" id="IPR001387">
    <property type="entry name" value="Cro/C1-type_HTH"/>
</dbReference>
<evidence type="ECO:0000259" key="1">
    <source>
        <dbReference type="PROSITE" id="PS50943"/>
    </source>
</evidence>
<dbReference type="AlphaFoldDB" id="A0A5B0KPQ3"/>
<name>A0A5B0KPQ3_9PROT</name>
<dbReference type="SUPFAM" id="SSF47413">
    <property type="entry name" value="lambda repressor-like DNA-binding domains"/>
    <property type="match status" value="1"/>
</dbReference>
<proteinExistence type="predicted"/>
<dbReference type="Proteomes" id="UP000325333">
    <property type="component" value="Unassembled WGS sequence"/>
</dbReference>
<gene>
    <name evidence="2" type="ORF">FH063_002463</name>
</gene>
<feature type="domain" description="HTH cro/C1-type" evidence="1">
    <location>
        <begin position="8"/>
        <end position="61"/>
    </location>
</feature>
<accession>A0A5B0KPQ3</accession>
<dbReference type="InterPro" id="IPR010982">
    <property type="entry name" value="Lambda_DNA-bd_dom_sf"/>
</dbReference>
<reference evidence="2 3" key="1">
    <citation type="submission" date="2019-07" db="EMBL/GenBank/DDBJ databases">
        <title>Genome sequencing of the stress-tolerant strain Azospirillum brasilense Az19.</title>
        <authorList>
            <person name="Maroniche G.A."/>
            <person name="Garcia J.E."/>
            <person name="Pagnussat L."/>
            <person name="Amenta M."/>
            <person name="Creus C.M."/>
        </authorList>
    </citation>
    <scope>NUCLEOTIDE SEQUENCE [LARGE SCALE GENOMIC DNA]</scope>
    <source>
        <strain evidence="2 3">Az19</strain>
    </source>
</reference>
<sequence length="88" mass="9942">MERLGRRVRLARLRRNLSQDEMSVRTGVTKKTYIALEKGKETVNVGLLVKVMSVLGYVDRLPDMLASDPLGEELEEIHGRKRGGYVEG</sequence>